<comment type="similarity">
    <text evidence="2">Belongs to the DoxX family.</text>
</comment>
<dbReference type="Pfam" id="PF07681">
    <property type="entry name" value="DoxX"/>
    <property type="match status" value="1"/>
</dbReference>
<evidence type="ECO:0000256" key="4">
    <source>
        <dbReference type="ARBA" id="ARBA00022692"/>
    </source>
</evidence>
<comment type="caution">
    <text evidence="8">The sequence shown here is derived from an EMBL/GenBank/DDBJ whole genome shotgun (WGS) entry which is preliminary data.</text>
</comment>
<dbReference type="PANTHER" id="PTHR33452">
    <property type="entry name" value="OXIDOREDUCTASE CATD-RELATED"/>
    <property type="match status" value="1"/>
</dbReference>
<evidence type="ECO:0000256" key="5">
    <source>
        <dbReference type="ARBA" id="ARBA00022989"/>
    </source>
</evidence>
<evidence type="ECO:0000256" key="7">
    <source>
        <dbReference type="SAM" id="Phobius"/>
    </source>
</evidence>
<evidence type="ECO:0000256" key="3">
    <source>
        <dbReference type="ARBA" id="ARBA00022475"/>
    </source>
</evidence>
<evidence type="ECO:0000313" key="8">
    <source>
        <dbReference type="EMBL" id="MFC5412326.1"/>
    </source>
</evidence>
<dbReference type="PANTHER" id="PTHR33452:SF1">
    <property type="entry name" value="INNER MEMBRANE PROTEIN YPHA-RELATED"/>
    <property type="match status" value="1"/>
</dbReference>
<proteinExistence type="inferred from homology"/>
<keyword evidence="9" id="KW-1185">Reference proteome</keyword>
<keyword evidence="5 7" id="KW-1133">Transmembrane helix</keyword>
<name>A0ABW0IGE6_9BACT</name>
<keyword evidence="3" id="KW-1003">Cell membrane</keyword>
<evidence type="ECO:0000256" key="1">
    <source>
        <dbReference type="ARBA" id="ARBA00004651"/>
    </source>
</evidence>
<evidence type="ECO:0000313" key="9">
    <source>
        <dbReference type="Proteomes" id="UP001596106"/>
    </source>
</evidence>
<gene>
    <name evidence="8" type="ORF">ACFPMF_23580</name>
</gene>
<evidence type="ECO:0000256" key="6">
    <source>
        <dbReference type="ARBA" id="ARBA00023136"/>
    </source>
</evidence>
<keyword evidence="6 7" id="KW-0472">Membrane</keyword>
<dbReference type="RefSeq" id="WP_379849728.1">
    <property type="nucleotide sequence ID" value="NZ_JBHSMA010000012.1"/>
</dbReference>
<dbReference type="Proteomes" id="UP001596106">
    <property type="component" value="Unassembled WGS sequence"/>
</dbReference>
<feature type="transmembrane region" description="Helical" evidence="7">
    <location>
        <begin position="68"/>
        <end position="99"/>
    </location>
</feature>
<reference evidence="9" key="1">
    <citation type="journal article" date="2019" name="Int. J. Syst. Evol. Microbiol.">
        <title>The Global Catalogue of Microorganisms (GCM) 10K type strain sequencing project: providing services to taxonomists for standard genome sequencing and annotation.</title>
        <authorList>
            <consortium name="The Broad Institute Genomics Platform"/>
            <consortium name="The Broad Institute Genome Sequencing Center for Infectious Disease"/>
            <person name="Wu L."/>
            <person name="Ma J."/>
        </authorList>
    </citation>
    <scope>NUCLEOTIDE SEQUENCE [LARGE SCALE GENOMIC DNA]</scope>
    <source>
        <strain evidence="9">CCUG 55250</strain>
    </source>
</reference>
<protein>
    <submittedName>
        <fullName evidence="8">DoxX family protein</fullName>
    </submittedName>
</protein>
<dbReference type="EMBL" id="JBHSMA010000012">
    <property type="protein sequence ID" value="MFC5412326.1"/>
    <property type="molecule type" value="Genomic_DNA"/>
</dbReference>
<comment type="subcellular location">
    <subcellularLocation>
        <location evidence="1">Cell membrane</location>
        <topology evidence="1">Multi-pass membrane protein</topology>
    </subcellularLocation>
</comment>
<dbReference type="InterPro" id="IPR032808">
    <property type="entry name" value="DoxX"/>
</dbReference>
<organism evidence="8 9">
    <name type="scientific">Larkinella bovis</name>
    <dbReference type="NCBI Taxonomy" id="683041"/>
    <lineage>
        <taxon>Bacteria</taxon>
        <taxon>Pseudomonadati</taxon>
        <taxon>Bacteroidota</taxon>
        <taxon>Cytophagia</taxon>
        <taxon>Cytophagales</taxon>
        <taxon>Spirosomataceae</taxon>
        <taxon>Larkinella</taxon>
    </lineage>
</organism>
<feature type="transmembrane region" description="Helical" evidence="7">
    <location>
        <begin position="111"/>
        <end position="130"/>
    </location>
</feature>
<dbReference type="InterPro" id="IPR051907">
    <property type="entry name" value="DoxX-like_oxidoreductase"/>
</dbReference>
<keyword evidence="4 7" id="KW-0812">Transmembrane</keyword>
<accession>A0ABW0IGE6</accession>
<evidence type="ECO:0000256" key="2">
    <source>
        <dbReference type="ARBA" id="ARBA00006679"/>
    </source>
</evidence>
<sequence>MLARFFSPEPLWYQQGLAGLRIIVGLLMAYHGWEVFDRPTMEVYLTWDVIKALPAPEWMVYLGKGIELVTGICFIMGLFTRLAALLMILDMLFICFVVGEGRFYYQDQHPFLFALIALFFFFTGPVKWSLDRLYFGKSDNAPTPMP</sequence>